<sequence>MDDSTSVFTTVPTFTNVPTSASILTTTTSVFTTIPTVASSKIKSSFSFSFSFSLSPLPTFDPVTIVKPRCGYEMTTSTRTIALANFSSLFLGSLVAAYAYKKRKDAPGTISIILRRSLDAQISLLLLLISISFDIFLQEHHYFKQKRPLILRDRNYALPYGYIPFAISLFSSILMIFYSKFSFKDCFLISSVIILISNTVGIILLLISLESVLAESEFDPIYMKLMGYTLGTVFGLFIFTGLLYVRDSKRRSRAKDLAQLLTCLCPCLVKYKKIFLRISGCAFTLSLSLFATFVVNVCHCGEGVLQNIILLLIGFTCKDFFLRIFANNERADGCSFVEYYNSDDDTKEKIKRLYREFPGGQSRCVYTRAHTLEPSYMLKKKRSGEIATSQSFKLIQIKKSCAREKFVHADHFAKKNSRSYAVVQMMDCTNDGNDRNDGDDGRKKNDEGEI</sequence>
<dbReference type="EMBL" id="PQFF01000457">
    <property type="protein sequence ID" value="RHZ48996.1"/>
    <property type="molecule type" value="Genomic_DNA"/>
</dbReference>
<evidence type="ECO:0000256" key="2">
    <source>
        <dbReference type="SAM" id="Phobius"/>
    </source>
</evidence>
<protein>
    <submittedName>
        <fullName evidence="3">Uncharacterized protein</fullName>
    </submittedName>
</protein>
<feature type="transmembrane region" description="Helical" evidence="2">
    <location>
        <begin position="81"/>
        <end position="100"/>
    </location>
</feature>
<keyword evidence="2" id="KW-0812">Transmembrane</keyword>
<reference evidence="3 4" key="1">
    <citation type="submission" date="2018-08" db="EMBL/GenBank/DDBJ databases">
        <title>Genome and evolution of the arbuscular mycorrhizal fungus Diversispora epigaea (formerly Glomus versiforme) and its bacterial endosymbionts.</title>
        <authorList>
            <person name="Sun X."/>
            <person name="Fei Z."/>
            <person name="Harrison M."/>
        </authorList>
    </citation>
    <scope>NUCLEOTIDE SEQUENCE [LARGE SCALE GENOMIC DNA]</scope>
    <source>
        <strain evidence="3 4">IT104</strain>
    </source>
</reference>
<name>A0A397GHS0_9GLOM</name>
<keyword evidence="2" id="KW-1133">Transmembrane helix</keyword>
<dbReference type="AlphaFoldDB" id="A0A397GHS0"/>
<keyword evidence="2" id="KW-0472">Membrane</keyword>
<organism evidence="3 4">
    <name type="scientific">Diversispora epigaea</name>
    <dbReference type="NCBI Taxonomy" id="1348612"/>
    <lineage>
        <taxon>Eukaryota</taxon>
        <taxon>Fungi</taxon>
        <taxon>Fungi incertae sedis</taxon>
        <taxon>Mucoromycota</taxon>
        <taxon>Glomeromycotina</taxon>
        <taxon>Glomeromycetes</taxon>
        <taxon>Diversisporales</taxon>
        <taxon>Diversisporaceae</taxon>
        <taxon>Diversispora</taxon>
    </lineage>
</organism>
<feature type="transmembrane region" description="Helical" evidence="2">
    <location>
        <begin position="274"/>
        <end position="297"/>
    </location>
</feature>
<feature type="transmembrane region" description="Helical" evidence="2">
    <location>
        <begin position="303"/>
        <end position="321"/>
    </location>
</feature>
<gene>
    <name evidence="3" type="ORF">Glove_535g2</name>
</gene>
<comment type="caution">
    <text evidence="3">The sequence shown here is derived from an EMBL/GenBank/DDBJ whole genome shotgun (WGS) entry which is preliminary data.</text>
</comment>
<accession>A0A397GHS0</accession>
<evidence type="ECO:0000313" key="4">
    <source>
        <dbReference type="Proteomes" id="UP000266861"/>
    </source>
</evidence>
<feature type="transmembrane region" description="Helical" evidence="2">
    <location>
        <begin position="120"/>
        <end position="137"/>
    </location>
</feature>
<feature type="transmembrane region" description="Helical" evidence="2">
    <location>
        <begin position="157"/>
        <end position="179"/>
    </location>
</feature>
<evidence type="ECO:0000256" key="1">
    <source>
        <dbReference type="SAM" id="MobiDB-lite"/>
    </source>
</evidence>
<keyword evidence="4" id="KW-1185">Reference proteome</keyword>
<dbReference type="Proteomes" id="UP000266861">
    <property type="component" value="Unassembled WGS sequence"/>
</dbReference>
<feature type="region of interest" description="Disordered" evidence="1">
    <location>
        <begin position="428"/>
        <end position="450"/>
    </location>
</feature>
<evidence type="ECO:0000313" key="3">
    <source>
        <dbReference type="EMBL" id="RHZ48996.1"/>
    </source>
</evidence>
<feature type="transmembrane region" description="Helical" evidence="2">
    <location>
        <begin position="186"/>
        <end position="209"/>
    </location>
</feature>
<feature type="compositionally biased region" description="Basic and acidic residues" evidence="1">
    <location>
        <begin position="432"/>
        <end position="450"/>
    </location>
</feature>
<feature type="transmembrane region" description="Helical" evidence="2">
    <location>
        <begin position="221"/>
        <end position="245"/>
    </location>
</feature>
<proteinExistence type="predicted"/>